<dbReference type="GO" id="GO:0008204">
    <property type="term" value="P:ergosterol metabolic process"/>
    <property type="evidence" value="ECO:0007669"/>
    <property type="project" value="TreeGrafter"/>
</dbReference>
<dbReference type="InterPro" id="IPR004299">
    <property type="entry name" value="MBOAT_fam"/>
</dbReference>
<keyword evidence="4 13" id="KW-0812">Transmembrane</keyword>
<accession>R7RZW2</accession>
<feature type="transmembrane region" description="Helical" evidence="13">
    <location>
        <begin position="565"/>
        <end position="583"/>
    </location>
</feature>
<dbReference type="KEGG" id="shs:STEHIDRAFT_125940"/>
<dbReference type="OrthoDB" id="10039049at2759"/>
<dbReference type="PIRSF" id="PIRSF000439">
    <property type="entry name" value="Oat_ACAT_DAG_ARE"/>
    <property type="match status" value="1"/>
</dbReference>
<protein>
    <recommendedName>
        <fullName evidence="10">O-acyltransferase</fullName>
    </recommendedName>
</protein>
<dbReference type="Proteomes" id="UP000053927">
    <property type="component" value="Unassembled WGS sequence"/>
</dbReference>
<dbReference type="AlphaFoldDB" id="R7RZW2"/>
<feature type="transmembrane region" description="Helical" evidence="13">
    <location>
        <begin position="101"/>
        <end position="120"/>
    </location>
</feature>
<evidence type="ECO:0000256" key="7">
    <source>
        <dbReference type="ARBA" id="ARBA00023136"/>
    </source>
</evidence>
<evidence type="ECO:0000256" key="10">
    <source>
        <dbReference type="PIRNR" id="PIRNR000439"/>
    </source>
</evidence>
<organism evidence="14 15">
    <name type="scientific">Stereum hirsutum (strain FP-91666)</name>
    <name type="common">White-rot fungus</name>
    <dbReference type="NCBI Taxonomy" id="721885"/>
    <lineage>
        <taxon>Eukaryota</taxon>
        <taxon>Fungi</taxon>
        <taxon>Dikarya</taxon>
        <taxon>Basidiomycota</taxon>
        <taxon>Agaricomycotina</taxon>
        <taxon>Agaricomycetes</taxon>
        <taxon>Russulales</taxon>
        <taxon>Stereaceae</taxon>
        <taxon>Stereum</taxon>
    </lineage>
</organism>
<reference evidence="15" key="1">
    <citation type="journal article" date="2012" name="Science">
        <title>The Paleozoic origin of enzymatic lignin decomposition reconstructed from 31 fungal genomes.</title>
        <authorList>
            <person name="Floudas D."/>
            <person name="Binder M."/>
            <person name="Riley R."/>
            <person name="Barry K."/>
            <person name="Blanchette R.A."/>
            <person name="Henrissat B."/>
            <person name="Martinez A.T."/>
            <person name="Otillar R."/>
            <person name="Spatafora J.W."/>
            <person name="Yadav J.S."/>
            <person name="Aerts A."/>
            <person name="Benoit I."/>
            <person name="Boyd A."/>
            <person name="Carlson A."/>
            <person name="Copeland A."/>
            <person name="Coutinho P.M."/>
            <person name="de Vries R.P."/>
            <person name="Ferreira P."/>
            <person name="Findley K."/>
            <person name="Foster B."/>
            <person name="Gaskell J."/>
            <person name="Glotzer D."/>
            <person name="Gorecki P."/>
            <person name="Heitman J."/>
            <person name="Hesse C."/>
            <person name="Hori C."/>
            <person name="Igarashi K."/>
            <person name="Jurgens J.A."/>
            <person name="Kallen N."/>
            <person name="Kersten P."/>
            <person name="Kohler A."/>
            <person name="Kuees U."/>
            <person name="Kumar T.K.A."/>
            <person name="Kuo A."/>
            <person name="LaButti K."/>
            <person name="Larrondo L.F."/>
            <person name="Lindquist E."/>
            <person name="Ling A."/>
            <person name="Lombard V."/>
            <person name="Lucas S."/>
            <person name="Lundell T."/>
            <person name="Martin R."/>
            <person name="McLaughlin D.J."/>
            <person name="Morgenstern I."/>
            <person name="Morin E."/>
            <person name="Murat C."/>
            <person name="Nagy L.G."/>
            <person name="Nolan M."/>
            <person name="Ohm R.A."/>
            <person name="Patyshakuliyeva A."/>
            <person name="Rokas A."/>
            <person name="Ruiz-Duenas F.J."/>
            <person name="Sabat G."/>
            <person name="Salamov A."/>
            <person name="Samejima M."/>
            <person name="Schmutz J."/>
            <person name="Slot J.C."/>
            <person name="St John F."/>
            <person name="Stenlid J."/>
            <person name="Sun H."/>
            <person name="Sun S."/>
            <person name="Syed K."/>
            <person name="Tsang A."/>
            <person name="Wiebenga A."/>
            <person name="Young D."/>
            <person name="Pisabarro A."/>
            <person name="Eastwood D.C."/>
            <person name="Martin F."/>
            <person name="Cullen D."/>
            <person name="Grigoriev I.V."/>
            <person name="Hibbett D.S."/>
        </authorList>
    </citation>
    <scope>NUCLEOTIDE SEQUENCE [LARGE SCALE GENOMIC DNA]</scope>
    <source>
        <strain evidence="15">FP-91666</strain>
    </source>
</reference>
<evidence type="ECO:0000256" key="8">
    <source>
        <dbReference type="ARBA" id="ARBA00023315"/>
    </source>
</evidence>
<dbReference type="GO" id="GO:0034737">
    <property type="term" value="F:ergosterol O-acyltransferase activity"/>
    <property type="evidence" value="ECO:0007669"/>
    <property type="project" value="TreeGrafter"/>
</dbReference>
<keyword evidence="5 10" id="KW-0256">Endoplasmic reticulum</keyword>
<evidence type="ECO:0000313" key="14">
    <source>
        <dbReference type="EMBL" id="EIM80388.1"/>
    </source>
</evidence>
<feature type="region of interest" description="Disordered" evidence="12">
    <location>
        <begin position="22"/>
        <end position="51"/>
    </location>
</feature>
<name>R7RZW2_STEHR</name>
<comment type="function">
    <text evidence="9">Sterol O-acyltransferase that catalyzes the formation of stery esters.</text>
</comment>
<keyword evidence="7 10" id="KW-0472">Membrane</keyword>
<feature type="compositionally biased region" description="Low complexity" evidence="12">
    <location>
        <begin position="321"/>
        <end position="336"/>
    </location>
</feature>
<comment type="similarity">
    <text evidence="2 10">Belongs to the membrane-bound acyltransferase family. Sterol o-acyltransferase subfamily.</text>
</comment>
<dbReference type="GeneID" id="18797678"/>
<evidence type="ECO:0000256" key="3">
    <source>
        <dbReference type="ARBA" id="ARBA00022679"/>
    </source>
</evidence>
<keyword evidence="15" id="KW-1185">Reference proteome</keyword>
<evidence type="ECO:0000256" key="11">
    <source>
        <dbReference type="PIRSR" id="PIRSR000439-1"/>
    </source>
</evidence>
<feature type="transmembrane region" description="Helical" evidence="13">
    <location>
        <begin position="538"/>
        <end position="559"/>
    </location>
</feature>
<proteinExistence type="inferred from homology"/>
<dbReference type="InterPro" id="IPR014371">
    <property type="entry name" value="Oat_ACAT_DAG_ARE"/>
</dbReference>
<dbReference type="Pfam" id="PF03062">
    <property type="entry name" value="MBOAT"/>
    <property type="match status" value="1"/>
</dbReference>
<dbReference type="EMBL" id="JH687398">
    <property type="protein sequence ID" value="EIM80388.1"/>
    <property type="molecule type" value="Genomic_DNA"/>
</dbReference>
<evidence type="ECO:0000256" key="9">
    <source>
        <dbReference type="ARBA" id="ARBA00023568"/>
    </source>
</evidence>
<evidence type="ECO:0000256" key="5">
    <source>
        <dbReference type="ARBA" id="ARBA00022824"/>
    </source>
</evidence>
<feature type="region of interest" description="Disordered" evidence="12">
    <location>
        <begin position="312"/>
        <end position="346"/>
    </location>
</feature>
<feature type="transmembrane region" description="Helical" evidence="13">
    <location>
        <begin position="463"/>
        <end position="486"/>
    </location>
</feature>
<feature type="transmembrane region" description="Helical" evidence="13">
    <location>
        <begin position="199"/>
        <end position="216"/>
    </location>
</feature>
<gene>
    <name evidence="14" type="ORF">STEHIDRAFT_125940</name>
</gene>
<feature type="active site" evidence="11">
    <location>
        <position position="552"/>
    </location>
</feature>
<comment type="subcellular location">
    <subcellularLocation>
        <location evidence="1 10">Endoplasmic reticulum membrane</location>
        <topology evidence="1 10">Multi-pass membrane protein</topology>
    </subcellularLocation>
</comment>
<dbReference type="OMA" id="FNRQWPW"/>
<evidence type="ECO:0000313" key="15">
    <source>
        <dbReference type="Proteomes" id="UP000053927"/>
    </source>
</evidence>
<dbReference type="eggNOG" id="KOG0380">
    <property type="taxonomic scope" value="Eukaryota"/>
</dbReference>
<dbReference type="GO" id="GO:0005789">
    <property type="term" value="C:endoplasmic reticulum membrane"/>
    <property type="evidence" value="ECO:0007669"/>
    <property type="project" value="UniProtKB-SubCell"/>
</dbReference>
<evidence type="ECO:0000256" key="12">
    <source>
        <dbReference type="SAM" id="MobiDB-lite"/>
    </source>
</evidence>
<evidence type="ECO:0000256" key="6">
    <source>
        <dbReference type="ARBA" id="ARBA00022989"/>
    </source>
</evidence>
<sequence length="615" mass="69293">MASNPNSVTSQTNLLKSTLEKSTFEDGVKPGSTGDAAIPSSTKPPSNPAAAYPTKDGTLYVSKPFRSTYSKKLKAAVTFVPRTSHFDIGNEMSGTNEFRGFFTLFWISIFLFTVRTYVRSYETSGYALNLGFATMFSRDALTLALSDAVLVLSTGLCVPFAKALKRGWINYYSFGIIIQHTFQTLVLAIAVTWTFNRQWPWVQSGFLTLHSITMIMKMHSYCNINGNLQSVYQSREKLLTSLREATTRVGGWEAAVVAAKSHRAELDGAHLTDDPSTPFVGTPIMPEGVGAQRSYIDASDANALRRRLNHADSADGKEFGDTASRASDRSSSPAATDADEKDKKRRPDAAYALVDHPDQQIADMAKDYVELDGELVSTGPEYVRWPENVTLKNFAMYMLIPTLCYELEYPRTEKIRPLYVFEKTTATFGTFALLYTVTETFILPMTPGPDSDQSFARSLLDLALPFMVAYLLLFYIIFECICNAFAELSYFADRQFYEDWWNSTSWDEFSRKWNKPVHTFLLRHVYATTITSYRLSRFWAMFVTFLLSAAVHELVMAVVTQKIRMYLFVMQLFQIPLIAIGRLPAIKRNKLMGNVVFWIGLYAGFPLLCVAYVAY</sequence>
<dbReference type="PANTHER" id="PTHR10408:SF9">
    <property type="entry name" value="STEROL O-ACYLTRANSFERASE 2-RELATED"/>
    <property type="match status" value="1"/>
</dbReference>
<dbReference type="PANTHER" id="PTHR10408">
    <property type="entry name" value="STEROL O-ACYLTRANSFERASE"/>
    <property type="match status" value="1"/>
</dbReference>
<keyword evidence="6 13" id="KW-1133">Transmembrane helix</keyword>
<evidence type="ECO:0000256" key="1">
    <source>
        <dbReference type="ARBA" id="ARBA00004477"/>
    </source>
</evidence>
<feature type="transmembrane region" description="Helical" evidence="13">
    <location>
        <begin position="140"/>
        <end position="161"/>
    </location>
</feature>
<evidence type="ECO:0000256" key="2">
    <source>
        <dbReference type="ARBA" id="ARBA00009010"/>
    </source>
</evidence>
<evidence type="ECO:0000256" key="13">
    <source>
        <dbReference type="SAM" id="Phobius"/>
    </source>
</evidence>
<feature type="transmembrane region" description="Helical" evidence="13">
    <location>
        <begin position="595"/>
        <end position="614"/>
    </location>
</feature>
<feature type="transmembrane region" description="Helical" evidence="13">
    <location>
        <begin position="168"/>
        <end position="193"/>
    </location>
</feature>
<evidence type="ECO:0000256" key="4">
    <source>
        <dbReference type="ARBA" id="ARBA00022692"/>
    </source>
</evidence>
<dbReference type="RefSeq" id="XP_007310520.1">
    <property type="nucleotide sequence ID" value="XM_007310458.1"/>
</dbReference>
<keyword evidence="3 10" id="KW-0808">Transferase</keyword>
<keyword evidence="8 10" id="KW-0012">Acyltransferase</keyword>
<feature type="transmembrane region" description="Helical" evidence="13">
    <location>
        <begin position="424"/>
        <end position="443"/>
    </location>
</feature>